<dbReference type="AlphaFoldDB" id="A0AAV8SD34"/>
<evidence type="ECO:0000313" key="1">
    <source>
        <dbReference type="EMBL" id="KAJ8750062.1"/>
    </source>
</evidence>
<protein>
    <submittedName>
        <fullName evidence="1">Uncharacterized protein</fullName>
    </submittedName>
</protein>
<proteinExistence type="predicted"/>
<reference evidence="1 2" key="1">
    <citation type="submission" date="2021-09" db="EMBL/GenBank/DDBJ databases">
        <title>Genomic insights and catalytic innovation underlie evolution of tropane alkaloids biosynthesis.</title>
        <authorList>
            <person name="Wang Y.-J."/>
            <person name="Tian T."/>
            <person name="Huang J.-P."/>
            <person name="Huang S.-X."/>
        </authorList>
    </citation>
    <scope>NUCLEOTIDE SEQUENCE [LARGE SCALE GENOMIC DNA]</scope>
    <source>
        <strain evidence="1">KIB-2018</strain>
        <tissue evidence="1">Leaf</tissue>
    </source>
</reference>
<evidence type="ECO:0000313" key="2">
    <source>
        <dbReference type="Proteomes" id="UP001159364"/>
    </source>
</evidence>
<sequence>MEAVKKAAMKAGTFRSTISEVRPMAMDVIDNGERGKDVGGRMVEALWQESNLKAVTMVKRERNQELNFLSPSEGWKMFFCLFGSYPDLLSF</sequence>
<organism evidence="1 2">
    <name type="scientific">Erythroxylum novogranatense</name>
    <dbReference type="NCBI Taxonomy" id="1862640"/>
    <lineage>
        <taxon>Eukaryota</taxon>
        <taxon>Viridiplantae</taxon>
        <taxon>Streptophyta</taxon>
        <taxon>Embryophyta</taxon>
        <taxon>Tracheophyta</taxon>
        <taxon>Spermatophyta</taxon>
        <taxon>Magnoliopsida</taxon>
        <taxon>eudicotyledons</taxon>
        <taxon>Gunneridae</taxon>
        <taxon>Pentapetalae</taxon>
        <taxon>rosids</taxon>
        <taxon>fabids</taxon>
        <taxon>Malpighiales</taxon>
        <taxon>Erythroxylaceae</taxon>
        <taxon>Erythroxylum</taxon>
    </lineage>
</organism>
<comment type="caution">
    <text evidence="1">The sequence shown here is derived from an EMBL/GenBank/DDBJ whole genome shotgun (WGS) entry which is preliminary data.</text>
</comment>
<name>A0AAV8SD34_9ROSI</name>
<gene>
    <name evidence="1" type="ORF">K2173_013977</name>
</gene>
<dbReference type="EMBL" id="JAIWQS010000011">
    <property type="protein sequence ID" value="KAJ8750062.1"/>
    <property type="molecule type" value="Genomic_DNA"/>
</dbReference>
<accession>A0AAV8SD34</accession>
<keyword evidence="2" id="KW-1185">Reference proteome</keyword>
<dbReference type="Proteomes" id="UP001159364">
    <property type="component" value="Linkage Group LG11"/>
</dbReference>